<dbReference type="NCBIfam" id="NF003339">
    <property type="entry name" value="PRK04351.1"/>
    <property type="match status" value="1"/>
</dbReference>
<evidence type="ECO:0000256" key="3">
    <source>
        <dbReference type="ARBA" id="ARBA00022833"/>
    </source>
</evidence>
<keyword evidence="2 4" id="KW-0479">Metal-binding</keyword>
<comment type="caution">
    <text evidence="6">The sequence shown here is derived from an EMBL/GenBank/DDBJ whole genome shotgun (WGS) entry which is preliminary data.</text>
</comment>
<dbReference type="HAMAP" id="MF_00745">
    <property type="entry name" value="SprT_like"/>
    <property type="match status" value="1"/>
</dbReference>
<organism evidence="6 7">
    <name type="scientific">Effusibacillus consociatus</name>
    <dbReference type="NCBI Taxonomy" id="1117041"/>
    <lineage>
        <taxon>Bacteria</taxon>
        <taxon>Bacillati</taxon>
        <taxon>Bacillota</taxon>
        <taxon>Bacilli</taxon>
        <taxon>Bacillales</taxon>
        <taxon>Alicyclobacillaceae</taxon>
        <taxon>Effusibacillus</taxon>
    </lineage>
</organism>
<comment type="similarity">
    <text evidence="4">Belongs to the SprT family.</text>
</comment>
<feature type="binding site" evidence="4">
    <location>
        <position position="67"/>
    </location>
    <ligand>
        <name>Zn(2+)</name>
        <dbReference type="ChEBI" id="CHEBI:29105"/>
    </ligand>
</feature>
<comment type="subcellular location">
    <subcellularLocation>
        <location evidence="4">Cytoplasm</location>
    </subcellularLocation>
</comment>
<feature type="binding site" evidence="4">
    <location>
        <position position="71"/>
    </location>
    <ligand>
        <name>Zn(2+)</name>
        <dbReference type="ChEBI" id="CHEBI:29105"/>
    </ligand>
</feature>
<comment type="cofactor">
    <cofactor evidence="4">
        <name>Zn(2+)</name>
        <dbReference type="ChEBI" id="CHEBI:29105"/>
    </cofactor>
    <text evidence="4">Binds 1 zinc ion.</text>
</comment>
<evidence type="ECO:0000256" key="4">
    <source>
        <dbReference type="HAMAP-Rule" id="MF_00745"/>
    </source>
</evidence>
<dbReference type="Pfam" id="PF10263">
    <property type="entry name" value="SprT-like"/>
    <property type="match status" value="1"/>
</dbReference>
<dbReference type="Pfam" id="PF17283">
    <property type="entry name" value="Zn_ribbon_SprT"/>
    <property type="match status" value="1"/>
</dbReference>
<dbReference type="EMBL" id="JBHSHC010000112">
    <property type="protein sequence ID" value="MFC4768865.1"/>
    <property type="molecule type" value="Genomic_DNA"/>
</dbReference>
<feature type="domain" description="SprT-like" evidence="5">
    <location>
        <begin position="4"/>
        <end position="148"/>
    </location>
</feature>
<feature type="active site" evidence="4">
    <location>
        <position position="68"/>
    </location>
</feature>
<accession>A0ABV9Q3V6</accession>
<dbReference type="RefSeq" id="WP_380026815.1">
    <property type="nucleotide sequence ID" value="NZ_JBHSHC010000112.1"/>
</dbReference>
<dbReference type="SMART" id="SM00731">
    <property type="entry name" value="SprT"/>
    <property type="match status" value="1"/>
</dbReference>
<keyword evidence="1 4" id="KW-0963">Cytoplasm</keyword>
<evidence type="ECO:0000313" key="6">
    <source>
        <dbReference type="EMBL" id="MFC4768865.1"/>
    </source>
</evidence>
<proteinExistence type="inferred from homology"/>
<reference evidence="7" key="1">
    <citation type="journal article" date="2019" name="Int. J. Syst. Evol. Microbiol.">
        <title>The Global Catalogue of Microorganisms (GCM) 10K type strain sequencing project: providing services to taxonomists for standard genome sequencing and annotation.</title>
        <authorList>
            <consortium name="The Broad Institute Genomics Platform"/>
            <consortium name="The Broad Institute Genome Sequencing Center for Infectious Disease"/>
            <person name="Wu L."/>
            <person name="Ma J."/>
        </authorList>
    </citation>
    <scope>NUCLEOTIDE SEQUENCE [LARGE SCALE GENOMIC DNA]</scope>
    <source>
        <strain evidence="7">WYCCWR 12678</strain>
    </source>
</reference>
<evidence type="ECO:0000313" key="7">
    <source>
        <dbReference type="Proteomes" id="UP001596002"/>
    </source>
</evidence>
<keyword evidence="3 4" id="KW-0862">Zinc</keyword>
<dbReference type="InterPro" id="IPR006640">
    <property type="entry name" value="SprT-like_domain"/>
</dbReference>
<evidence type="ECO:0000256" key="2">
    <source>
        <dbReference type="ARBA" id="ARBA00022723"/>
    </source>
</evidence>
<gene>
    <name evidence="6" type="ORF">ACFO8Q_16075</name>
</gene>
<sequence length="154" mass="17885">MTDQELQNLVEHLSITGFGKPFRHKARFNARLQTTGGRYLLASHDIEINPRPLQIHGMDELIGIIKHELCHYHLHLEGKGYRHGDADFKKLLQQVGGTRYCKDTGIRRSVTTRYFYRCSGCGVEFQRKRKIDTRKYCCGACRGRLKMIAKNQDF</sequence>
<dbReference type="Proteomes" id="UP001596002">
    <property type="component" value="Unassembled WGS sequence"/>
</dbReference>
<keyword evidence="7" id="KW-1185">Reference proteome</keyword>
<dbReference type="InterPro" id="IPR035240">
    <property type="entry name" value="SprT_Zn_ribbon"/>
</dbReference>
<name>A0ABV9Q3V6_9BACL</name>
<protein>
    <recommendedName>
        <fullName evidence="4">Protein SprT-like</fullName>
    </recommendedName>
</protein>
<evidence type="ECO:0000259" key="5">
    <source>
        <dbReference type="SMART" id="SM00731"/>
    </source>
</evidence>
<dbReference type="InterPro" id="IPR023524">
    <property type="entry name" value="Uncharacterised_SprT-like"/>
</dbReference>
<evidence type="ECO:0000256" key="1">
    <source>
        <dbReference type="ARBA" id="ARBA00022490"/>
    </source>
</evidence>